<accession>A0A8R1Z2P4</accession>
<dbReference type="GO" id="GO:0016020">
    <property type="term" value="C:membrane"/>
    <property type="evidence" value="ECO:0007669"/>
    <property type="project" value="UniProtKB-SubCell"/>
</dbReference>
<keyword evidence="4" id="KW-0472">Membrane</keyword>
<evidence type="ECO:0000256" key="1">
    <source>
        <dbReference type="ARBA" id="ARBA00004141"/>
    </source>
</evidence>
<dbReference type="PANTHER" id="PTHR46561:SF11">
    <property type="entry name" value="SERPENTINE RECEPTOR CLASS ALPHA_BETA-14"/>
    <property type="match status" value="1"/>
</dbReference>
<proteinExistence type="predicted"/>
<evidence type="ECO:0000313" key="5">
    <source>
        <dbReference type="EnsemblMetazoa" id="PPA41305.1"/>
    </source>
</evidence>
<keyword evidence="3" id="KW-1133">Transmembrane helix</keyword>
<gene>
    <name evidence="5" type="primary">WBGene00279674</name>
</gene>
<name>A0A2A6CQ31_PRIPA</name>
<organism evidence="5 6">
    <name type="scientific">Pristionchus pacificus</name>
    <name type="common">Parasitic nematode worm</name>
    <dbReference type="NCBI Taxonomy" id="54126"/>
    <lineage>
        <taxon>Eukaryota</taxon>
        <taxon>Metazoa</taxon>
        <taxon>Ecdysozoa</taxon>
        <taxon>Nematoda</taxon>
        <taxon>Chromadorea</taxon>
        <taxon>Rhabditida</taxon>
        <taxon>Rhabditina</taxon>
        <taxon>Diplogasteromorpha</taxon>
        <taxon>Diplogasteroidea</taxon>
        <taxon>Neodiplogasteridae</taxon>
        <taxon>Pristionchus</taxon>
    </lineage>
</organism>
<dbReference type="EnsemblMetazoa" id="PPA41305.1">
    <property type="protein sequence ID" value="PPA41305.1"/>
    <property type="gene ID" value="WBGene00279674"/>
</dbReference>
<evidence type="ECO:0000313" key="6">
    <source>
        <dbReference type="Proteomes" id="UP000005239"/>
    </source>
</evidence>
<evidence type="ECO:0000256" key="4">
    <source>
        <dbReference type="ARBA" id="ARBA00023136"/>
    </source>
</evidence>
<dbReference type="PANTHER" id="PTHR46561">
    <property type="entry name" value="SERPENTINE RECEPTOR, CLASS AB (CLASS A-LIKE)-RELATED"/>
    <property type="match status" value="1"/>
</dbReference>
<keyword evidence="2" id="KW-0812">Transmembrane</keyword>
<protein>
    <submittedName>
        <fullName evidence="5">G protein-coupled receptor</fullName>
    </submittedName>
</protein>
<evidence type="ECO:0000256" key="2">
    <source>
        <dbReference type="ARBA" id="ARBA00022692"/>
    </source>
</evidence>
<dbReference type="InterPro" id="IPR053286">
    <property type="entry name" value="Nematode_rcpt-like_srab"/>
</dbReference>
<keyword evidence="6" id="KW-1185">Reference proteome</keyword>
<reference evidence="5" key="2">
    <citation type="submission" date="2022-06" db="UniProtKB">
        <authorList>
            <consortium name="EnsemblMetazoa"/>
        </authorList>
    </citation>
    <scope>IDENTIFICATION</scope>
    <source>
        <strain evidence="5">PS312</strain>
    </source>
</reference>
<dbReference type="Proteomes" id="UP000005239">
    <property type="component" value="Unassembled WGS sequence"/>
</dbReference>
<sequence>MDAHSFWTFLLCVSTLTNCVTTLHAHLIMRYPCIVLFVAASDYTKYSFIKMIIRHPRNILVPASTCLLYRSPSFVSIYGLFPESFFFSEICHPTSVLGSIFSQIAMAAERYRASSNLSNYEYTNRNTGHLLNIAHIAAVLLMCYIQAVLYRSDWTAIHCTLVNPSREVVNTFFAVSDSCIFLRILHVQGFIFFCEIATVLTFKLLLGSNMCRRDITGLSLSERYQLTENIRMLKVMTPIIWTHTSFGILGAMFYLILKFIFPSPGLLIIHTAKCKHQESVNMLHLQGICIPIIFMCRLRAERLHDEHIHEVNTTTGEVLASHHMRAIVLFIFLVAQILSFHIIASSAGIVALLHLYWRRKTRKQLAHKSLILLIDAHTFWTFILCVSTLMNCATTLHAHLSMRFPCSVLFVRASQSYKIRSLLKRSLDTLEIFLYPPLHAYFIGPRRSIFSQMAMAAERYRASKNLANYEYSNGSTGHLLNTIHIVAVLFIWYIQVVIYRSDWTATHCTLVNPSREIINTIIAGCVFLCEVATILTFKLLLSRNIRLRDNTQAALSLTERYQLTENIRMIKLMTPIIWTHTSLGMLGAVFYLILKFIFPSPGMYPLIEESINMLPLQGICIPIIFMHRLRAERLHDQHLHEVNTTTGEVLASHHMKAIVEGW</sequence>
<dbReference type="AlphaFoldDB" id="A0A2A6CQ31"/>
<comment type="subcellular location">
    <subcellularLocation>
        <location evidence="1">Membrane</location>
        <topology evidence="1">Multi-pass membrane protein</topology>
    </subcellularLocation>
</comment>
<accession>A0A2A6CQ31</accession>
<evidence type="ECO:0000256" key="3">
    <source>
        <dbReference type="ARBA" id="ARBA00022989"/>
    </source>
</evidence>
<dbReference type="Pfam" id="PF10292">
    <property type="entry name" value="7TM_GPCR_Srab"/>
    <property type="match status" value="2"/>
</dbReference>
<reference evidence="6" key="1">
    <citation type="journal article" date="2008" name="Nat. Genet.">
        <title>The Pristionchus pacificus genome provides a unique perspective on nematode lifestyle and parasitism.</title>
        <authorList>
            <person name="Dieterich C."/>
            <person name="Clifton S.W."/>
            <person name="Schuster L.N."/>
            <person name="Chinwalla A."/>
            <person name="Delehaunty K."/>
            <person name="Dinkelacker I."/>
            <person name="Fulton L."/>
            <person name="Fulton R."/>
            <person name="Godfrey J."/>
            <person name="Minx P."/>
            <person name="Mitreva M."/>
            <person name="Roeseler W."/>
            <person name="Tian H."/>
            <person name="Witte H."/>
            <person name="Yang S.P."/>
            <person name="Wilson R.K."/>
            <person name="Sommer R.J."/>
        </authorList>
    </citation>
    <scope>NUCLEOTIDE SEQUENCE [LARGE SCALE GENOMIC DNA]</scope>
    <source>
        <strain evidence="6">PS312</strain>
    </source>
</reference>
<dbReference type="InterPro" id="IPR019408">
    <property type="entry name" value="7TM_GPCR_serpentine_rcpt_Srab"/>
</dbReference>
<dbReference type="OrthoDB" id="5857479at2759"/>